<organism evidence="10 11">
    <name type="scientific">Pristionchus mayeri</name>
    <dbReference type="NCBI Taxonomy" id="1317129"/>
    <lineage>
        <taxon>Eukaryota</taxon>
        <taxon>Metazoa</taxon>
        <taxon>Ecdysozoa</taxon>
        <taxon>Nematoda</taxon>
        <taxon>Chromadorea</taxon>
        <taxon>Rhabditida</taxon>
        <taxon>Rhabditina</taxon>
        <taxon>Diplogasteromorpha</taxon>
        <taxon>Diplogasteroidea</taxon>
        <taxon>Neodiplogasteridae</taxon>
        <taxon>Pristionchus</taxon>
    </lineage>
</organism>
<dbReference type="InterPro" id="IPR036236">
    <property type="entry name" value="Znf_C2H2_sf"/>
</dbReference>
<keyword evidence="5" id="KW-0862">Zinc</keyword>
<evidence type="ECO:0000256" key="3">
    <source>
        <dbReference type="ARBA" id="ARBA00022737"/>
    </source>
</evidence>
<protein>
    <recommendedName>
        <fullName evidence="9">C2H2-type domain-containing protein</fullName>
    </recommendedName>
</protein>
<proteinExistence type="predicted"/>
<evidence type="ECO:0000256" key="5">
    <source>
        <dbReference type="ARBA" id="ARBA00022833"/>
    </source>
</evidence>
<comment type="caution">
    <text evidence="10">The sequence shown here is derived from an EMBL/GenBank/DDBJ whole genome shotgun (WGS) entry which is preliminary data.</text>
</comment>
<feature type="domain" description="C2H2-type" evidence="9">
    <location>
        <begin position="267"/>
        <end position="294"/>
    </location>
</feature>
<dbReference type="FunFam" id="3.30.160.60:FF:001049">
    <property type="entry name" value="zinc finger protein 319"/>
    <property type="match status" value="1"/>
</dbReference>
<keyword evidence="4 7" id="KW-0863">Zinc-finger</keyword>
<dbReference type="GO" id="GO:0005634">
    <property type="term" value="C:nucleus"/>
    <property type="evidence" value="ECO:0007669"/>
    <property type="project" value="UniProtKB-SubCell"/>
</dbReference>
<evidence type="ECO:0000256" key="7">
    <source>
        <dbReference type="PROSITE-ProRule" id="PRU00042"/>
    </source>
</evidence>
<dbReference type="InterPro" id="IPR050527">
    <property type="entry name" value="Snail/Krueppel_Znf"/>
</dbReference>
<name>A0AAN5C9T7_9BILA</name>
<evidence type="ECO:0000256" key="8">
    <source>
        <dbReference type="SAM" id="MobiDB-lite"/>
    </source>
</evidence>
<evidence type="ECO:0000256" key="4">
    <source>
        <dbReference type="ARBA" id="ARBA00022771"/>
    </source>
</evidence>
<dbReference type="GO" id="GO:0000978">
    <property type="term" value="F:RNA polymerase II cis-regulatory region sequence-specific DNA binding"/>
    <property type="evidence" value="ECO:0007669"/>
    <property type="project" value="TreeGrafter"/>
</dbReference>
<gene>
    <name evidence="10" type="ORF">PMAYCL1PPCAC_04399</name>
</gene>
<dbReference type="SUPFAM" id="SSF57667">
    <property type="entry name" value="beta-beta-alpha zinc fingers"/>
    <property type="match status" value="1"/>
</dbReference>
<feature type="compositionally biased region" description="Low complexity" evidence="8">
    <location>
        <begin position="171"/>
        <end position="180"/>
    </location>
</feature>
<feature type="domain" description="C2H2-type" evidence="9">
    <location>
        <begin position="227"/>
        <end position="256"/>
    </location>
</feature>
<dbReference type="PANTHER" id="PTHR24388">
    <property type="entry name" value="ZINC FINGER PROTEIN"/>
    <property type="match status" value="1"/>
</dbReference>
<keyword evidence="6" id="KW-0539">Nucleus</keyword>
<dbReference type="SMART" id="SM00355">
    <property type="entry name" value="ZnF_C2H2"/>
    <property type="match status" value="3"/>
</dbReference>
<feature type="compositionally biased region" description="Basic and acidic residues" evidence="8">
    <location>
        <begin position="207"/>
        <end position="218"/>
    </location>
</feature>
<accession>A0AAN5C9T7</accession>
<evidence type="ECO:0000259" key="9">
    <source>
        <dbReference type="PROSITE" id="PS50157"/>
    </source>
</evidence>
<evidence type="ECO:0000256" key="6">
    <source>
        <dbReference type="ARBA" id="ARBA00023242"/>
    </source>
</evidence>
<feature type="compositionally biased region" description="Low complexity" evidence="8">
    <location>
        <begin position="154"/>
        <end position="164"/>
    </location>
</feature>
<dbReference type="Pfam" id="PF13912">
    <property type="entry name" value="zf-C2H2_6"/>
    <property type="match status" value="1"/>
</dbReference>
<keyword evidence="2" id="KW-0479">Metal-binding</keyword>
<keyword evidence="3" id="KW-0677">Repeat</keyword>
<dbReference type="GO" id="GO:0008270">
    <property type="term" value="F:zinc ion binding"/>
    <property type="evidence" value="ECO:0007669"/>
    <property type="project" value="UniProtKB-KW"/>
</dbReference>
<reference evidence="11" key="1">
    <citation type="submission" date="2022-10" db="EMBL/GenBank/DDBJ databases">
        <title>Genome assembly of Pristionchus species.</title>
        <authorList>
            <person name="Yoshida K."/>
            <person name="Sommer R.J."/>
        </authorList>
    </citation>
    <scope>NUCLEOTIDE SEQUENCE [LARGE SCALE GENOMIC DNA]</scope>
    <source>
        <strain evidence="11">RS5460</strain>
    </source>
</reference>
<evidence type="ECO:0000313" key="10">
    <source>
        <dbReference type="EMBL" id="GMR34204.1"/>
    </source>
</evidence>
<dbReference type="InterPro" id="IPR013087">
    <property type="entry name" value="Znf_C2H2_type"/>
</dbReference>
<dbReference type="Proteomes" id="UP001328107">
    <property type="component" value="Unassembled WGS sequence"/>
</dbReference>
<comment type="subcellular location">
    <subcellularLocation>
        <location evidence="1">Nucleus</location>
    </subcellularLocation>
</comment>
<dbReference type="AlphaFoldDB" id="A0AAN5C9T7"/>
<evidence type="ECO:0000256" key="2">
    <source>
        <dbReference type="ARBA" id="ARBA00022723"/>
    </source>
</evidence>
<dbReference type="EMBL" id="BTRK01000001">
    <property type="protein sequence ID" value="GMR34204.1"/>
    <property type="molecule type" value="Genomic_DNA"/>
</dbReference>
<evidence type="ECO:0000256" key="1">
    <source>
        <dbReference type="ARBA" id="ARBA00004123"/>
    </source>
</evidence>
<sequence length="353" mass="38081">MSSSQLSLETLEGWRTKASALASLDRMGIVIARSFDLMSTVARDGVGAESVSDQIALLEQDRAFVSRRDNSAATPLRELIYALIENFGLLVEDIAMKKTEEKMGQIMNEEPANLPAVGLCSGVKVDGQAVLDAVVKEEEPMFIDVSAFAKTSSSKSAKALSTRSEGGGEAGVSSSTSATEPPTVILTMVKDVLRTPASSAPARKRPRVAEREVADQKQPEASAGSSYRCDTCSEEYETAAGLATHQVTQNHLPARATPQPDDGVGAHPCPYCDLTFQFRSRLKDHICMHTGERPYKCTECSAGYISRAQLNSHQRNAHNIAPYSCPCGSQFERRLELVKHRNVCSAPMGGTIP</sequence>
<dbReference type="PROSITE" id="PS50157">
    <property type="entry name" value="ZINC_FINGER_C2H2_2"/>
    <property type="match status" value="3"/>
</dbReference>
<dbReference type="GO" id="GO:0000981">
    <property type="term" value="F:DNA-binding transcription factor activity, RNA polymerase II-specific"/>
    <property type="evidence" value="ECO:0007669"/>
    <property type="project" value="TreeGrafter"/>
</dbReference>
<feature type="region of interest" description="Disordered" evidence="8">
    <location>
        <begin position="195"/>
        <end position="227"/>
    </location>
</feature>
<keyword evidence="11" id="KW-1185">Reference proteome</keyword>
<feature type="domain" description="C2H2-type" evidence="9">
    <location>
        <begin position="295"/>
        <end position="318"/>
    </location>
</feature>
<feature type="region of interest" description="Disordered" evidence="8">
    <location>
        <begin position="154"/>
        <end position="183"/>
    </location>
</feature>
<dbReference type="Pfam" id="PF00096">
    <property type="entry name" value="zf-C2H2"/>
    <property type="match status" value="1"/>
</dbReference>
<dbReference type="PROSITE" id="PS00028">
    <property type="entry name" value="ZINC_FINGER_C2H2_1"/>
    <property type="match status" value="3"/>
</dbReference>
<dbReference type="Gene3D" id="3.30.160.60">
    <property type="entry name" value="Classic Zinc Finger"/>
    <property type="match status" value="2"/>
</dbReference>
<evidence type="ECO:0000313" key="11">
    <source>
        <dbReference type="Proteomes" id="UP001328107"/>
    </source>
</evidence>
<dbReference type="PANTHER" id="PTHR24388:SF54">
    <property type="entry name" value="PROTEIN ESCARGOT"/>
    <property type="match status" value="1"/>
</dbReference>